<dbReference type="InterPro" id="IPR001920">
    <property type="entry name" value="Asp/Glu_race"/>
</dbReference>
<dbReference type="FunFam" id="3.40.50.1860:FF:000001">
    <property type="entry name" value="Glutamate racemase"/>
    <property type="match status" value="1"/>
</dbReference>
<feature type="active site" description="Proton donor/acceptor" evidence="7">
    <location>
        <position position="87"/>
    </location>
</feature>
<gene>
    <name evidence="7 8" type="primary">murI</name>
    <name evidence="8" type="ORF">GEV47_10605</name>
</gene>
<evidence type="ECO:0000256" key="2">
    <source>
        <dbReference type="ARBA" id="ARBA00013090"/>
    </source>
</evidence>
<dbReference type="GO" id="GO:0009252">
    <property type="term" value="P:peptidoglycan biosynthetic process"/>
    <property type="evidence" value="ECO:0007669"/>
    <property type="project" value="UniProtKB-UniRule"/>
</dbReference>
<dbReference type="HAMAP" id="MF_00258">
    <property type="entry name" value="Glu_racemase"/>
    <property type="match status" value="1"/>
</dbReference>
<dbReference type="PANTHER" id="PTHR21198">
    <property type="entry name" value="GLUTAMATE RACEMASE"/>
    <property type="match status" value="1"/>
</dbReference>
<dbReference type="InterPro" id="IPR018187">
    <property type="entry name" value="Asp/Glu_racemase_AS_1"/>
</dbReference>
<keyword evidence="6 7" id="KW-0961">Cell wall biogenesis/degradation</keyword>
<dbReference type="GO" id="GO:0008881">
    <property type="term" value="F:glutamate racemase activity"/>
    <property type="evidence" value="ECO:0007669"/>
    <property type="project" value="UniProtKB-UniRule"/>
</dbReference>
<evidence type="ECO:0000313" key="8">
    <source>
        <dbReference type="EMBL" id="MQR01129.1"/>
    </source>
</evidence>
<feature type="binding site" evidence="7">
    <location>
        <begin position="88"/>
        <end position="89"/>
    </location>
    <ligand>
        <name>substrate</name>
    </ligand>
</feature>
<dbReference type="GO" id="GO:0008360">
    <property type="term" value="P:regulation of cell shape"/>
    <property type="evidence" value="ECO:0007669"/>
    <property type="project" value="UniProtKB-KW"/>
</dbReference>
<comment type="function">
    <text evidence="7">Provides the (R)-glutamate required for cell wall biosynthesis.</text>
</comment>
<evidence type="ECO:0000256" key="3">
    <source>
        <dbReference type="ARBA" id="ARBA00022960"/>
    </source>
</evidence>
<dbReference type="InterPro" id="IPR015942">
    <property type="entry name" value="Asp/Glu/hydantoin_racemase"/>
</dbReference>
<dbReference type="InterPro" id="IPR004391">
    <property type="entry name" value="Glu_race"/>
</dbReference>
<keyword evidence="5 7" id="KW-0413">Isomerase</keyword>
<keyword evidence="3 7" id="KW-0133">Cell shape</keyword>
<comment type="caution">
    <text evidence="8">The sequence shown here is derived from an EMBL/GenBank/DDBJ whole genome shotgun (WGS) entry which is preliminary data.</text>
</comment>
<accession>A0A843YMM7</accession>
<dbReference type="Proteomes" id="UP000451565">
    <property type="component" value="Unassembled WGS sequence"/>
</dbReference>
<keyword evidence="9" id="KW-1185">Reference proteome</keyword>
<sequence>MNSTMPMESPAITTLSAAPIGIFDSGIGGLSVLRHIRRALPNENLVYFADSGYAPYGDKTEQEIIERTLSITAFLQQQRAKALVIACNTATAAAIKIVRSAYPALPIVGVEPGLKPAAQQTHSKIVGVLATKSTLASAPFTALMQQISLENNVQFELQACVGLVDQIERGQLHEAATEQLIERYVAPLIKSGADTLVLGCTHYPFVQPLIEKIIKRLTDNTINIIDTGDAVTRQLLRVLMTLQHSQSTKKTAGDLIAYTSGNQNVLKTAFSQLLLLHPTVLQAPNTETADI</sequence>
<evidence type="ECO:0000256" key="4">
    <source>
        <dbReference type="ARBA" id="ARBA00022984"/>
    </source>
</evidence>
<feature type="binding site" evidence="7">
    <location>
        <begin position="201"/>
        <end position="202"/>
    </location>
    <ligand>
        <name>substrate</name>
    </ligand>
</feature>
<comment type="similarity">
    <text evidence="7">Belongs to the aspartate/glutamate racemases family.</text>
</comment>
<feature type="binding site" evidence="7">
    <location>
        <begin position="56"/>
        <end position="57"/>
    </location>
    <ligand>
        <name>substrate</name>
    </ligand>
</feature>
<dbReference type="PROSITE" id="PS00924">
    <property type="entry name" value="ASP_GLU_RACEMASE_2"/>
    <property type="match status" value="1"/>
</dbReference>
<dbReference type="EMBL" id="WINI01000005">
    <property type="protein sequence ID" value="MQR01129.1"/>
    <property type="molecule type" value="Genomic_DNA"/>
</dbReference>
<comment type="catalytic activity">
    <reaction evidence="1 7">
        <text>L-glutamate = D-glutamate</text>
        <dbReference type="Rhea" id="RHEA:12813"/>
        <dbReference type="ChEBI" id="CHEBI:29985"/>
        <dbReference type="ChEBI" id="CHEBI:29986"/>
        <dbReference type="EC" id="5.1.1.3"/>
    </reaction>
</comment>
<evidence type="ECO:0000313" key="9">
    <source>
        <dbReference type="Proteomes" id="UP000451565"/>
    </source>
</evidence>
<name>A0A843YMM7_9BURK</name>
<keyword evidence="4 7" id="KW-0573">Peptidoglycan synthesis</keyword>
<proteinExistence type="inferred from homology"/>
<evidence type="ECO:0000256" key="6">
    <source>
        <dbReference type="ARBA" id="ARBA00023316"/>
    </source>
</evidence>
<dbReference type="SUPFAM" id="SSF53681">
    <property type="entry name" value="Aspartate/glutamate racemase"/>
    <property type="match status" value="2"/>
</dbReference>
<dbReference type="RefSeq" id="WP_153234767.1">
    <property type="nucleotide sequence ID" value="NZ_WINI01000005.1"/>
</dbReference>
<evidence type="ECO:0000256" key="1">
    <source>
        <dbReference type="ARBA" id="ARBA00001602"/>
    </source>
</evidence>
<feature type="binding site" evidence="7">
    <location>
        <begin position="24"/>
        <end position="25"/>
    </location>
    <ligand>
        <name>substrate</name>
    </ligand>
</feature>
<dbReference type="InterPro" id="IPR033134">
    <property type="entry name" value="Asp/Glu_racemase_AS_2"/>
</dbReference>
<comment type="pathway">
    <text evidence="7">Cell wall biogenesis; peptidoglycan biosynthesis.</text>
</comment>
<dbReference type="EC" id="5.1.1.3" evidence="2 7"/>
<reference evidence="8 9" key="1">
    <citation type="submission" date="2019-10" db="EMBL/GenBank/DDBJ databases">
        <title>Glaciimonas soli sp. nov., a psychrophilic bacterium isolated from the forest soil of a high elevation mountain in Taiwan.</title>
        <authorList>
            <person name="Wang L.-T."/>
            <person name="Shieh W.Y."/>
        </authorList>
    </citation>
    <scope>NUCLEOTIDE SEQUENCE [LARGE SCALE GENOMIC DNA]</scope>
    <source>
        <strain evidence="8 9">GS1</strain>
    </source>
</reference>
<evidence type="ECO:0000256" key="7">
    <source>
        <dbReference type="HAMAP-Rule" id="MF_00258"/>
    </source>
</evidence>
<dbReference type="GO" id="GO:0071555">
    <property type="term" value="P:cell wall organization"/>
    <property type="evidence" value="ECO:0007669"/>
    <property type="project" value="UniProtKB-KW"/>
</dbReference>
<dbReference type="Gene3D" id="3.40.50.1860">
    <property type="match status" value="2"/>
</dbReference>
<dbReference type="AlphaFoldDB" id="A0A843YMM7"/>
<dbReference type="PROSITE" id="PS00923">
    <property type="entry name" value="ASP_GLU_RACEMASE_1"/>
    <property type="match status" value="1"/>
</dbReference>
<feature type="active site" description="Proton donor/acceptor" evidence="7">
    <location>
        <position position="200"/>
    </location>
</feature>
<evidence type="ECO:0000256" key="5">
    <source>
        <dbReference type="ARBA" id="ARBA00023235"/>
    </source>
</evidence>
<dbReference type="OrthoDB" id="9801055at2"/>
<dbReference type="UniPathway" id="UPA00219"/>
<organism evidence="8 9">
    <name type="scientific">Glaciimonas soli</name>
    <dbReference type="NCBI Taxonomy" id="2590999"/>
    <lineage>
        <taxon>Bacteria</taxon>
        <taxon>Pseudomonadati</taxon>
        <taxon>Pseudomonadota</taxon>
        <taxon>Betaproteobacteria</taxon>
        <taxon>Burkholderiales</taxon>
        <taxon>Oxalobacteraceae</taxon>
        <taxon>Glaciimonas</taxon>
    </lineage>
</organism>
<protein>
    <recommendedName>
        <fullName evidence="2 7">Glutamate racemase</fullName>
        <ecNumber evidence="2 7">5.1.1.3</ecNumber>
    </recommendedName>
</protein>
<dbReference type="PANTHER" id="PTHR21198:SF2">
    <property type="entry name" value="GLUTAMATE RACEMASE"/>
    <property type="match status" value="1"/>
</dbReference>
<dbReference type="NCBIfam" id="TIGR00067">
    <property type="entry name" value="glut_race"/>
    <property type="match status" value="1"/>
</dbReference>
<dbReference type="Pfam" id="PF01177">
    <property type="entry name" value="Asp_Glu_race"/>
    <property type="match status" value="1"/>
</dbReference>